<dbReference type="Proteomes" id="UP001194696">
    <property type="component" value="Unassembled WGS sequence"/>
</dbReference>
<dbReference type="SUPFAM" id="SSF56219">
    <property type="entry name" value="DNase I-like"/>
    <property type="match status" value="1"/>
</dbReference>
<protein>
    <recommendedName>
        <fullName evidence="3">Endonuclease/exonuclease/phosphatase domain-containing protein</fullName>
    </recommendedName>
</protein>
<proteinExistence type="predicted"/>
<gene>
    <name evidence="1" type="ORF">BGZ96_006389</name>
</gene>
<evidence type="ECO:0000313" key="2">
    <source>
        <dbReference type="Proteomes" id="UP001194696"/>
    </source>
</evidence>
<dbReference type="InterPro" id="IPR036691">
    <property type="entry name" value="Endo/exonu/phosph_ase_sf"/>
</dbReference>
<keyword evidence="2" id="KW-1185">Reference proteome</keyword>
<name>A0ABQ7JGU5_9FUNG</name>
<reference evidence="1 2" key="1">
    <citation type="journal article" date="2020" name="Fungal Divers.">
        <title>Resolving the Mortierellaceae phylogeny through synthesis of multi-gene phylogenetics and phylogenomics.</title>
        <authorList>
            <person name="Vandepol N."/>
            <person name="Liber J."/>
            <person name="Desiro A."/>
            <person name="Na H."/>
            <person name="Kennedy M."/>
            <person name="Barry K."/>
            <person name="Grigoriev I.V."/>
            <person name="Miller A.N."/>
            <person name="O'Donnell K."/>
            <person name="Stajich J.E."/>
            <person name="Bonito G."/>
        </authorList>
    </citation>
    <scope>NUCLEOTIDE SEQUENCE [LARGE SCALE GENOMIC DNA]</scope>
    <source>
        <strain evidence="1 2">AD045</strain>
    </source>
</reference>
<dbReference type="Gene3D" id="3.60.10.10">
    <property type="entry name" value="Endonuclease/exonuclease/phosphatase"/>
    <property type="match status" value="1"/>
</dbReference>
<evidence type="ECO:0008006" key="3">
    <source>
        <dbReference type="Google" id="ProtNLM"/>
    </source>
</evidence>
<comment type="caution">
    <text evidence="1">The sequence shown here is derived from an EMBL/GenBank/DDBJ whole genome shotgun (WGS) entry which is preliminary data.</text>
</comment>
<feature type="non-terminal residue" evidence="1">
    <location>
        <position position="174"/>
    </location>
</feature>
<feature type="non-terminal residue" evidence="1">
    <location>
        <position position="1"/>
    </location>
</feature>
<organism evidence="1 2">
    <name type="scientific">Linnemannia gamsii</name>
    <dbReference type="NCBI Taxonomy" id="64522"/>
    <lineage>
        <taxon>Eukaryota</taxon>
        <taxon>Fungi</taxon>
        <taxon>Fungi incertae sedis</taxon>
        <taxon>Mucoromycota</taxon>
        <taxon>Mortierellomycotina</taxon>
        <taxon>Mortierellomycetes</taxon>
        <taxon>Mortierellales</taxon>
        <taxon>Mortierellaceae</taxon>
        <taxon>Linnemannia</taxon>
    </lineage>
</organism>
<sequence>HNLMTRIDYIFVSQALVNSTSSYSVITAPIVESDHRLVSATINSSPRPKERQPNAAPSLDTRILADTGFRIEIRTALQSLIEKRANNPLEYESVGAFWDACKARFLLLGQQFRNKQRNANRRQRTRLQQALKEADRKMDIDPNDPTAIESHLNSLNNLDQMEKDHLDLVATMAK</sequence>
<accession>A0ABQ7JGU5</accession>
<dbReference type="EMBL" id="JAAAIM010003090">
    <property type="protein sequence ID" value="KAG0269858.1"/>
    <property type="molecule type" value="Genomic_DNA"/>
</dbReference>
<evidence type="ECO:0000313" key="1">
    <source>
        <dbReference type="EMBL" id="KAG0269858.1"/>
    </source>
</evidence>